<dbReference type="AlphaFoldDB" id="A0A7J6UWC7"/>
<feature type="region of interest" description="Disordered" evidence="1">
    <location>
        <begin position="60"/>
        <end position="85"/>
    </location>
</feature>
<proteinExistence type="predicted"/>
<protein>
    <submittedName>
        <fullName evidence="2">Uncharacterized protein</fullName>
    </submittedName>
</protein>
<evidence type="ECO:0000313" key="2">
    <source>
        <dbReference type="EMBL" id="KAF5176924.1"/>
    </source>
</evidence>
<reference evidence="2 3" key="1">
    <citation type="submission" date="2020-06" db="EMBL/GenBank/DDBJ databases">
        <title>Transcriptomic and genomic resources for Thalictrum thalictroides and T. hernandezii: Facilitating candidate gene discovery in an emerging model plant lineage.</title>
        <authorList>
            <person name="Arias T."/>
            <person name="Riano-Pachon D.M."/>
            <person name="Di Stilio V.S."/>
        </authorList>
    </citation>
    <scope>NUCLEOTIDE SEQUENCE [LARGE SCALE GENOMIC DNA]</scope>
    <source>
        <strain evidence="3">cv. WT478/WT964</strain>
        <tissue evidence="2">Leaves</tissue>
    </source>
</reference>
<sequence length="85" mass="9649">MRKNAHVASQALTAATEAGATFEAAVNTQSVEVVDIPSSFQDSEYDFYNHNYSDQEFNMEAQQTSRRNKLQSQRYKAPSRNKKTL</sequence>
<gene>
    <name evidence="2" type="ORF">FRX31_033490</name>
</gene>
<name>A0A7J6UWC7_THATH</name>
<feature type="compositionally biased region" description="Polar residues" evidence="1">
    <location>
        <begin position="60"/>
        <end position="74"/>
    </location>
</feature>
<accession>A0A7J6UWC7</accession>
<evidence type="ECO:0000256" key="1">
    <source>
        <dbReference type="SAM" id="MobiDB-lite"/>
    </source>
</evidence>
<dbReference type="Proteomes" id="UP000554482">
    <property type="component" value="Unassembled WGS sequence"/>
</dbReference>
<comment type="caution">
    <text evidence="2">The sequence shown here is derived from an EMBL/GenBank/DDBJ whole genome shotgun (WGS) entry which is preliminary data.</text>
</comment>
<organism evidence="2 3">
    <name type="scientific">Thalictrum thalictroides</name>
    <name type="common">Rue-anemone</name>
    <name type="synonym">Anemone thalictroides</name>
    <dbReference type="NCBI Taxonomy" id="46969"/>
    <lineage>
        <taxon>Eukaryota</taxon>
        <taxon>Viridiplantae</taxon>
        <taxon>Streptophyta</taxon>
        <taxon>Embryophyta</taxon>
        <taxon>Tracheophyta</taxon>
        <taxon>Spermatophyta</taxon>
        <taxon>Magnoliopsida</taxon>
        <taxon>Ranunculales</taxon>
        <taxon>Ranunculaceae</taxon>
        <taxon>Thalictroideae</taxon>
        <taxon>Thalictrum</taxon>
    </lineage>
</organism>
<keyword evidence="3" id="KW-1185">Reference proteome</keyword>
<evidence type="ECO:0000313" key="3">
    <source>
        <dbReference type="Proteomes" id="UP000554482"/>
    </source>
</evidence>
<dbReference type="EMBL" id="JABWDY010042074">
    <property type="protein sequence ID" value="KAF5176924.1"/>
    <property type="molecule type" value="Genomic_DNA"/>
</dbReference>